<dbReference type="Proteomes" id="UP001172681">
    <property type="component" value="Unassembled WGS sequence"/>
</dbReference>
<dbReference type="AlphaFoldDB" id="A0AA39CW50"/>
<evidence type="ECO:0000313" key="3">
    <source>
        <dbReference type="Proteomes" id="UP001172681"/>
    </source>
</evidence>
<reference evidence="2" key="1">
    <citation type="submission" date="2022-10" db="EMBL/GenBank/DDBJ databases">
        <title>Culturing micro-colonial fungi from biological soil crusts in the Mojave desert and describing Neophaeococcomyces mojavensis, and introducing the new genera and species Taxawa tesnikishii.</title>
        <authorList>
            <person name="Kurbessoian T."/>
            <person name="Stajich J.E."/>
        </authorList>
    </citation>
    <scope>NUCLEOTIDE SEQUENCE</scope>
    <source>
        <strain evidence="2">TK_35</strain>
    </source>
</reference>
<name>A0AA39CW50_9EURO</name>
<accession>A0AA39CW50</accession>
<feature type="compositionally biased region" description="Basic and acidic residues" evidence="1">
    <location>
        <begin position="52"/>
        <end position="62"/>
    </location>
</feature>
<evidence type="ECO:0000256" key="1">
    <source>
        <dbReference type="SAM" id="MobiDB-lite"/>
    </source>
</evidence>
<sequence>MSMKFCNEGFRKTIPAHIPFSLWRNLQTTRAFENEDDLQTGKLTNNDEVGESELHGGSFHDREDDESSYDSEESHCYDCGEGEENLEDRSEDDDDDGEDDASMEE</sequence>
<comment type="caution">
    <text evidence="2">The sequence shown here is derived from an EMBL/GenBank/DDBJ whole genome shotgun (WGS) entry which is preliminary data.</text>
</comment>
<keyword evidence="3" id="KW-1185">Reference proteome</keyword>
<organism evidence="2 3">
    <name type="scientific">Knufia peltigerae</name>
    <dbReference type="NCBI Taxonomy" id="1002370"/>
    <lineage>
        <taxon>Eukaryota</taxon>
        <taxon>Fungi</taxon>
        <taxon>Dikarya</taxon>
        <taxon>Ascomycota</taxon>
        <taxon>Pezizomycotina</taxon>
        <taxon>Eurotiomycetes</taxon>
        <taxon>Chaetothyriomycetidae</taxon>
        <taxon>Chaetothyriales</taxon>
        <taxon>Trichomeriaceae</taxon>
        <taxon>Knufia</taxon>
    </lineage>
</organism>
<evidence type="ECO:0000313" key="2">
    <source>
        <dbReference type="EMBL" id="KAJ9631157.1"/>
    </source>
</evidence>
<protein>
    <submittedName>
        <fullName evidence="2">Uncharacterized protein</fullName>
    </submittedName>
</protein>
<dbReference type="EMBL" id="JAPDRN010000060">
    <property type="protein sequence ID" value="KAJ9631157.1"/>
    <property type="molecule type" value="Genomic_DNA"/>
</dbReference>
<feature type="region of interest" description="Disordered" evidence="1">
    <location>
        <begin position="36"/>
        <end position="105"/>
    </location>
</feature>
<proteinExistence type="predicted"/>
<gene>
    <name evidence="2" type="ORF">H2204_008379</name>
</gene>
<feature type="compositionally biased region" description="Acidic residues" evidence="1">
    <location>
        <begin position="80"/>
        <end position="105"/>
    </location>
</feature>